<evidence type="ECO:0000313" key="1">
    <source>
        <dbReference type="EMBL" id="SFU18572.1"/>
    </source>
</evidence>
<dbReference type="STRING" id="999627.SAMN05216236_14312"/>
<dbReference type="InterPro" id="IPR013901">
    <property type="entry name" value="Anthrone_oxy"/>
</dbReference>
<sequence length="70" mass="7746">MRALLTLQINVPMNEALAQVALPLADEEATRIWAGYAPDWQIRNRIRTVASGVALLLVGLRLMALPHRSV</sequence>
<dbReference type="eggNOG" id="COG5500">
    <property type="taxonomic scope" value="Bacteria"/>
</dbReference>
<proteinExistence type="predicted"/>
<gene>
    <name evidence="1" type="ORF">SAMN05216236_14312</name>
</gene>
<name>A0A1I7E3R5_9RHOB</name>
<dbReference type="Pfam" id="PF08592">
    <property type="entry name" value="Anthrone_oxy"/>
    <property type="match status" value="1"/>
</dbReference>
<accession>A0A1I7E3R5</accession>
<dbReference type="Proteomes" id="UP000182466">
    <property type="component" value="Unassembled WGS sequence"/>
</dbReference>
<reference evidence="1 2" key="1">
    <citation type="submission" date="2016-10" db="EMBL/GenBank/DDBJ databases">
        <authorList>
            <person name="de Groot N.N."/>
        </authorList>
    </citation>
    <scope>NUCLEOTIDE SEQUENCE [LARGE SCALE GENOMIC DNA]</scope>
    <source>
        <strain evidence="1 2">CGMCC 1.10959</strain>
    </source>
</reference>
<dbReference type="AlphaFoldDB" id="A0A1I7E3R5"/>
<organism evidence="1 2">
    <name type="scientific">Sedimentitalea nanhaiensis</name>
    <dbReference type="NCBI Taxonomy" id="999627"/>
    <lineage>
        <taxon>Bacteria</taxon>
        <taxon>Pseudomonadati</taxon>
        <taxon>Pseudomonadota</taxon>
        <taxon>Alphaproteobacteria</taxon>
        <taxon>Rhodobacterales</taxon>
        <taxon>Paracoccaceae</taxon>
        <taxon>Sedimentitalea</taxon>
    </lineage>
</organism>
<keyword evidence="2" id="KW-1185">Reference proteome</keyword>
<evidence type="ECO:0000313" key="2">
    <source>
        <dbReference type="Proteomes" id="UP000182466"/>
    </source>
</evidence>
<dbReference type="RefSeq" id="WP_027262324.1">
    <property type="nucleotide sequence ID" value="NZ_FPAW01000043.1"/>
</dbReference>
<dbReference type="OrthoDB" id="428263at2"/>
<protein>
    <submittedName>
        <fullName evidence="1">Uncharacterized protein</fullName>
    </submittedName>
</protein>
<dbReference type="EMBL" id="FPAW01000043">
    <property type="protein sequence ID" value="SFU18572.1"/>
    <property type="molecule type" value="Genomic_DNA"/>
</dbReference>